<feature type="compositionally biased region" description="Basic residues" evidence="6">
    <location>
        <begin position="1"/>
        <end position="12"/>
    </location>
</feature>
<sequence>MATKIGKKRKSRILVDSESSDSDSPADLDEDLLSLAKRKRSAEPEPQNNSQKSESSGSETSDSDDEWMAGGKKKTKRPLKKRTRKTAASDGSAAESESEKSSLEEGEVSDSESNKSSGSYSSDSDSDEFRDGYADDMMGDEEDRARLELMTEKEREQELFNRIEKREVLRTRFEIERKLRQAKKKDMKRQKKHEGEARHVHRVKTTHERSQERRRTIDERRDKKAEAIKTLRAEREKKRKTAEAQANKKQPVKVSDVYSESESDENDDSSGDQSDDSYRASDRDDEDVYEERRSHTVNSKDDLLRVKLSRHKLERWVHMPFFTTVVKGCFVRIGIGTNDGRPVYRVAEITDVVETAKIYQLGSTKTNKGLRLRHGTQERVFRLEFVSNQEFSEHEFFKWKEELMLNGLQLPTKEEIEDKYREIQSALKYNFNEDDVDKMVQEKKKFRKNPRNYAMKKTDLMKRRDEADQQGDVEQVKMYAKELEDLEERAEELDKQRTKNISAISYINQRNRQKNIKDAEIAMAEEIKELVNAKDDPFTRRKSKPQPLVTRTRDIQPSVELLTKLAEQARREEEERKKAELEKKESEDDMDMLGLELTASGKSTAQMPERRVSEDLFHAHDFDIKIDLDVPGG</sequence>
<keyword evidence="5" id="KW-0175">Coiled coil</keyword>
<feature type="compositionally biased region" description="Acidic residues" evidence="6">
    <location>
        <begin position="259"/>
        <end position="275"/>
    </location>
</feature>
<evidence type="ECO:0000256" key="2">
    <source>
        <dbReference type="ARBA" id="ARBA00023015"/>
    </source>
</evidence>
<comment type="subcellular location">
    <subcellularLocation>
        <location evidence="1">Nucleus</location>
    </subcellularLocation>
</comment>
<feature type="compositionally biased region" description="Acidic residues" evidence="6">
    <location>
        <begin position="18"/>
        <end position="32"/>
    </location>
</feature>
<organism evidence="8 9">
    <name type="scientific">Saccoglossus kowalevskii</name>
    <name type="common">Acorn worm</name>
    <dbReference type="NCBI Taxonomy" id="10224"/>
    <lineage>
        <taxon>Eukaryota</taxon>
        <taxon>Metazoa</taxon>
        <taxon>Hemichordata</taxon>
        <taxon>Enteropneusta</taxon>
        <taxon>Harrimaniidae</taxon>
        <taxon>Saccoglossus</taxon>
    </lineage>
</organism>
<proteinExistence type="predicted"/>
<dbReference type="PANTHER" id="PTHR13115:SF8">
    <property type="entry name" value="RNA POLYMERASE-ASSOCIATED PROTEIN RTF1 HOMOLOG"/>
    <property type="match status" value="1"/>
</dbReference>
<evidence type="ECO:0000256" key="1">
    <source>
        <dbReference type="ARBA" id="ARBA00004123"/>
    </source>
</evidence>
<dbReference type="InterPro" id="IPR004343">
    <property type="entry name" value="Plus-3_dom"/>
</dbReference>
<keyword evidence="2" id="KW-0805">Transcription regulation</keyword>
<feature type="compositionally biased region" description="Basic and acidic residues" evidence="6">
    <location>
        <begin position="205"/>
        <end position="236"/>
    </location>
</feature>
<reference evidence="9" key="1">
    <citation type="submission" date="2025-08" db="UniProtKB">
        <authorList>
            <consortium name="RefSeq"/>
        </authorList>
    </citation>
    <scope>IDENTIFICATION</scope>
    <source>
        <tissue evidence="9">Testes</tissue>
    </source>
</reference>
<dbReference type="RefSeq" id="XP_002738082.1">
    <property type="nucleotide sequence ID" value="XM_002738036.2"/>
</dbReference>
<evidence type="ECO:0000259" key="7">
    <source>
        <dbReference type="PROSITE" id="PS51360"/>
    </source>
</evidence>
<feature type="compositionally biased region" description="Low complexity" evidence="6">
    <location>
        <begin position="86"/>
        <end position="95"/>
    </location>
</feature>
<keyword evidence="4" id="KW-0539">Nucleus</keyword>
<feature type="non-terminal residue" evidence="9">
    <location>
        <position position="633"/>
    </location>
</feature>
<dbReference type="Gene3D" id="3.90.70.200">
    <property type="entry name" value="Plus-3 domain"/>
    <property type="match status" value="1"/>
</dbReference>
<dbReference type="PROSITE" id="PS51360">
    <property type="entry name" value="PLUS3"/>
    <property type="match status" value="1"/>
</dbReference>
<dbReference type="InterPro" id="IPR036128">
    <property type="entry name" value="Plus3-like_sf"/>
</dbReference>
<dbReference type="Proteomes" id="UP000694865">
    <property type="component" value="Unplaced"/>
</dbReference>
<feature type="compositionally biased region" description="Basic and acidic residues" evidence="6">
    <location>
        <begin position="567"/>
        <end position="586"/>
    </location>
</feature>
<dbReference type="GeneID" id="100375978"/>
<dbReference type="SUPFAM" id="SSF159042">
    <property type="entry name" value="Plus3-like"/>
    <property type="match status" value="1"/>
</dbReference>
<name>A0ABM0GVA4_SACKO</name>
<evidence type="ECO:0000313" key="9">
    <source>
        <dbReference type="RefSeq" id="XP_002738082.1"/>
    </source>
</evidence>
<protein>
    <submittedName>
        <fullName evidence="9">RNA polymerase-associated protein RTF1 homolog</fullName>
    </submittedName>
</protein>
<feature type="region of interest" description="Disordered" evidence="6">
    <location>
        <begin position="567"/>
        <end position="591"/>
    </location>
</feature>
<evidence type="ECO:0000256" key="6">
    <source>
        <dbReference type="SAM" id="MobiDB-lite"/>
    </source>
</evidence>
<keyword evidence="3" id="KW-0804">Transcription</keyword>
<evidence type="ECO:0000256" key="3">
    <source>
        <dbReference type="ARBA" id="ARBA00023163"/>
    </source>
</evidence>
<evidence type="ECO:0000313" key="8">
    <source>
        <dbReference type="Proteomes" id="UP000694865"/>
    </source>
</evidence>
<dbReference type="PANTHER" id="PTHR13115">
    <property type="entry name" value="RNA POLYMERASE-ASSOCIATED PROTEIN RTF1 HOMOLOG"/>
    <property type="match status" value="1"/>
</dbReference>
<evidence type="ECO:0000256" key="5">
    <source>
        <dbReference type="SAM" id="Coils"/>
    </source>
</evidence>
<accession>A0ABM0GVA4</accession>
<feature type="region of interest" description="Disordered" evidence="6">
    <location>
        <begin position="178"/>
        <end position="294"/>
    </location>
</feature>
<feature type="compositionally biased region" description="Basic residues" evidence="6">
    <location>
        <begin position="180"/>
        <end position="192"/>
    </location>
</feature>
<dbReference type="Pfam" id="PF03126">
    <property type="entry name" value="Plus-3"/>
    <property type="match status" value="1"/>
</dbReference>
<feature type="domain" description="Plus3" evidence="7">
    <location>
        <begin position="297"/>
        <end position="428"/>
    </location>
</feature>
<feature type="region of interest" description="Disordered" evidence="6">
    <location>
        <begin position="1"/>
        <end position="150"/>
    </location>
</feature>
<feature type="compositionally biased region" description="Low complexity" evidence="6">
    <location>
        <begin position="114"/>
        <end position="123"/>
    </location>
</feature>
<evidence type="ECO:0000256" key="4">
    <source>
        <dbReference type="ARBA" id="ARBA00023242"/>
    </source>
</evidence>
<gene>
    <name evidence="9" type="primary">LOC100375978</name>
</gene>
<feature type="compositionally biased region" description="Basic residues" evidence="6">
    <location>
        <begin position="71"/>
        <end position="85"/>
    </location>
</feature>
<feature type="coiled-coil region" evidence="5">
    <location>
        <begin position="473"/>
        <end position="536"/>
    </location>
</feature>
<keyword evidence="8" id="KW-1185">Reference proteome</keyword>
<dbReference type="SMART" id="SM00719">
    <property type="entry name" value="Plus3"/>
    <property type="match status" value="1"/>
</dbReference>